<evidence type="ECO:0000313" key="6">
    <source>
        <dbReference type="EMBL" id="MFK3865838.1"/>
    </source>
</evidence>
<evidence type="ECO:0000313" key="7">
    <source>
        <dbReference type="Proteomes" id="UP001620262"/>
    </source>
</evidence>
<dbReference type="Pfam" id="PF18563">
    <property type="entry name" value="TubC_N"/>
    <property type="match status" value="1"/>
</dbReference>
<comment type="caution">
    <text evidence="6">The sequence shown here is derived from an EMBL/GenBank/DDBJ whole genome shotgun (WGS) entry which is preliminary data.</text>
</comment>
<dbReference type="SMART" id="SM00823">
    <property type="entry name" value="PKS_PP"/>
    <property type="match status" value="3"/>
</dbReference>
<dbReference type="CDD" id="cd05930">
    <property type="entry name" value="A_NRPS"/>
    <property type="match status" value="1"/>
</dbReference>
<dbReference type="InterPro" id="IPR006162">
    <property type="entry name" value="Ppantetheine_attach_site"/>
</dbReference>
<dbReference type="InterPro" id="IPR023213">
    <property type="entry name" value="CAT-like_dom_sf"/>
</dbReference>
<dbReference type="Gene3D" id="3.30.559.10">
    <property type="entry name" value="Chloramphenicol acetyltransferase-like domain"/>
    <property type="match status" value="3"/>
</dbReference>
<dbReference type="InterPro" id="IPR044894">
    <property type="entry name" value="TubC_N_sf"/>
</dbReference>
<dbReference type="PROSITE" id="PS50075">
    <property type="entry name" value="CARRIER"/>
    <property type="match status" value="3"/>
</dbReference>
<dbReference type="InterPro" id="IPR025110">
    <property type="entry name" value="AMP-bd_C"/>
</dbReference>
<dbReference type="InterPro" id="IPR009081">
    <property type="entry name" value="PP-bd_ACP"/>
</dbReference>
<dbReference type="Gene3D" id="3.40.50.980">
    <property type="match status" value="2"/>
</dbReference>
<accession>A0ABW8L2N5</accession>
<dbReference type="Gene3D" id="1.10.10.1830">
    <property type="entry name" value="Non-ribosomal peptide synthase, adenylation domain"/>
    <property type="match status" value="1"/>
</dbReference>
<evidence type="ECO:0000259" key="5">
    <source>
        <dbReference type="PROSITE" id="PS50075"/>
    </source>
</evidence>
<dbReference type="SUPFAM" id="SSF47336">
    <property type="entry name" value="ACP-like"/>
    <property type="match status" value="3"/>
</dbReference>
<organism evidence="6 7">
    <name type="scientific">Pseudoalteromonas rhizosphaerae</name>
    <dbReference type="NCBI Taxonomy" id="2518973"/>
    <lineage>
        <taxon>Bacteria</taxon>
        <taxon>Pseudomonadati</taxon>
        <taxon>Pseudomonadota</taxon>
        <taxon>Gammaproteobacteria</taxon>
        <taxon>Alteromonadales</taxon>
        <taxon>Pseudoalteromonadaceae</taxon>
        <taxon>Pseudoalteromonas</taxon>
    </lineage>
</organism>
<evidence type="ECO:0000256" key="2">
    <source>
        <dbReference type="ARBA" id="ARBA00022450"/>
    </source>
</evidence>
<dbReference type="EMBL" id="JBJDOT010000031">
    <property type="protein sequence ID" value="MFK3865838.1"/>
    <property type="molecule type" value="Genomic_DNA"/>
</dbReference>
<dbReference type="Gene3D" id="3.40.109.10">
    <property type="entry name" value="NADH Oxidase"/>
    <property type="match status" value="2"/>
</dbReference>
<dbReference type="Gene3D" id="2.30.38.10">
    <property type="entry name" value="Luciferase, Domain 3"/>
    <property type="match status" value="1"/>
</dbReference>
<dbReference type="InterPro" id="IPR010071">
    <property type="entry name" value="AA_adenyl_dom"/>
</dbReference>
<dbReference type="PROSITE" id="PS00455">
    <property type="entry name" value="AMP_BINDING"/>
    <property type="match status" value="3"/>
</dbReference>
<keyword evidence="7" id="KW-1185">Reference proteome</keyword>
<dbReference type="InterPro" id="IPR000873">
    <property type="entry name" value="AMP-dep_synth/lig_dom"/>
</dbReference>
<dbReference type="PROSITE" id="PS00012">
    <property type="entry name" value="PHOSPHOPANTETHEINE"/>
    <property type="match status" value="2"/>
</dbReference>
<dbReference type="NCBIfam" id="NF003417">
    <property type="entry name" value="PRK04813.1"/>
    <property type="match status" value="4"/>
</dbReference>
<keyword evidence="2" id="KW-0596">Phosphopantetheine</keyword>
<dbReference type="Pfam" id="PF13193">
    <property type="entry name" value="AMP-binding_C"/>
    <property type="match status" value="1"/>
</dbReference>
<dbReference type="InterPro" id="IPR020806">
    <property type="entry name" value="PKS_PP-bd"/>
</dbReference>
<dbReference type="Proteomes" id="UP001620262">
    <property type="component" value="Unassembled WGS sequence"/>
</dbReference>
<dbReference type="Pfam" id="PF00550">
    <property type="entry name" value="PP-binding"/>
    <property type="match status" value="3"/>
</dbReference>
<dbReference type="CDD" id="cd19535">
    <property type="entry name" value="Cyc_NRPS"/>
    <property type="match status" value="1"/>
</dbReference>
<dbReference type="Gene3D" id="3.40.50.12780">
    <property type="entry name" value="N-terminal domain of ligase-like"/>
    <property type="match status" value="2"/>
</dbReference>
<dbReference type="RefSeq" id="WP_404676150.1">
    <property type="nucleotide sequence ID" value="NZ_JBJDOT010000031.1"/>
</dbReference>
<name>A0ABW8L2N5_9GAMM</name>
<feature type="domain" description="Carrier" evidence="5">
    <location>
        <begin position="2081"/>
        <end position="2156"/>
    </location>
</feature>
<dbReference type="Pfam" id="PF00501">
    <property type="entry name" value="AMP-binding"/>
    <property type="match status" value="3"/>
</dbReference>
<sequence>MEKLLKELNEQGIFFFVEENKLKSRAQKGAITPEVARQIRQHRDAIVTYLTENEGSTNKLAKAPGDFYDASFAEQQLWALDQLENNQLSQYHLQTALRLNGELDKPRLKAAITQVVQSHPILRAAYHFNERVVTEVMDCPDVPLAYYEVSSTEQLDELIAQEVAIPFDLSAPPMIRSVLFELDQQTHVLLLVMHHIAVDGKSMVLLTSQIFTYYEQLNTGSIKPVELEYDYRDYTYWQQEYNQTQMSEDAAYWCNYLADTPPCLDLPLTHVRPDVQSFAGDSITRALPEHVTIALKTAQKATAVTQFHLLQSAFAVLLHRLSGESDILVGTPVLNRPLPEFDDIVGFFANTQILRNRFYEHESFIEFAQRQQQEFHAGSRHSGFPFSTLLDELEISRNLSHSPLFQVEFTMQIPQQDTLKLADGMIIERMDLQAQTTKFDLSLNVMQITTGLELYWEFATDLFPASVISAMHERFVVLLEQIVLDPQQKIGELVVTLPHEREQLANLNDTKSDFSTHSTLTELICKQAQRTPDAIAMEDSERQLTYRQLVTQTGQLARAIQVQGIGKSKPVALYFERSIDMLLAIIAVQRAGGAYLPLEPEWPLPRIIDVLFEAQCELVLSGAELALNHPCQVLTMDQLRQMPTDPQDTVIDQAKATDLAYVLFTSGSTGKPKGVMVEHRAVVNRIEWMAEAYSVGSQDVVLQKTPYTFDVSVWEFFLPLISGAKLYIAPAHSHAEPLQLRHILQISGATIAHFVPSMLQLMLNVSGFSQCTQLRHVMCSGEVLSKAHVRAFYQQVAGVELHNLYGPTEAAIDVSFCKTSSQQDVISIGHPIQNIRLHVLDQYHQLLPLGCVGELHIEGVGLARGYINRPELSATQFITLPFNGEQCRLYKTGDLVRWNSRGELEYLGRNDRQVKLNGIRFELAEIENAICQLAGIQQAAVCQISQANNKKLLVCFYIASKEREESLGFQAISERLRGMLPHYAIPNEFVRVDAFPLSANGKLNYKELYSSLPTINSQEKQIAPTSELEKKLAALWMRILTIDNLSVEDNFFQLGGDSILAIRVAAAAAEQGIALGAKSIIAYPTIRALVEHLSVSNDAVSELEQTIASFALLESGQKEELTKLGYLPLLEDAYPMTTLQKGMLFHAQKDQQLGLYHDIIGTRLKVAWNEVLFKQALTEMVTRHEALRTHFYVSAEQELQLVYKTPEINIEIFDLTQLEDNDIEGHIAQWKERETVSEFNPGKSPWKVVIHILSDSEISYYLCVQHALLDGWSVASFDTELFDRYWHSLQQKEYVAGQIPLLNRYYVAEELVAQSSEHSRVYWRDLLKGVQLPWWSAECSAKIERVVVPISPKLSKGIERIAKLLNVQEKSVLLAAHCYLISVLSGRRDTLTGNVCNGRPERHGGVETLGLFLNAQPFRVDLDGKGWEDIIEAVELQSVAGLSHRHYPIAAVHEDTGLDFSASLFNFTRFHVYKQISEKLDVVSFDGQLQTNYKFTSEFSKNLNTDFFELSLFLDSVIFPAQFRARIVRCYIEIFKSMLDDLKSDVDFATLIEHTAMPVADEKTFHNNEQTVLSRFAEVAKAHANKFAVVEGGESLSYAQLDKRSSDLALYLTDCQVVAGDKVGLFMPPGITTIVAILAVLKCGAAYVPIDLDNPQGRTELIVEDAELIAILTTADAAIRCGELPSDNIIVVSASLFEQIASQDLSVKQLPAIVPDQLAYVIYTSGSTGKPKGVLVNHRPLNHLFDSTEASVQFRSDDNWVLFHSYAFDFSVWEIWGALLFGATLHIPDNQTRRSPQEFRDYLLDNRITILNQTPSAFYSLIDEDSLSTDLLPLRLVILSGDKLNLNRVNGWAERYGAACELLNIYGITETTVFVSEYKISQEEASDKQQSIIGKPLPGYEILLVDENMCPALHGVPSEMLVGGGGVTSGYLNRPELTEERFITLPSQPGKCFYRTGDLARYDEQMRLVYLGRKDKQVKIRGYRIELGEIQAAIAELENVKDAAVMCIGEGEAAKKLIAYMSWNNSPVDVTLLREQLKKRLPNYMVPAHFQYIEDIPLNINGKVDEKKLAQLTVSYDRKVAPETPMEAKVAAIWKQVLGHQSICVETDFFTLGGDSLSAIRVVGEIQQQLKKSISIRDLLEYDTVRSLSLFAERDAQEVERKDIITPDFEHRFQPFALTDVQQAYWLGRQGGIELSNVGTHSYTEIPIHSAYVDRIGAVWNELILRHEMLRMVLTEDGLQRILPSVPEYKVIRYELKSQSEAHLQKMRDDMSHNHFSGTQWPLFDLRITELSNGDGLLHFSIDALIVDASSAMILISEFAQLLLERSLAPLTLSFRDYVVALEESQSGQEYQAAQKYWLKRIAEFPKGPALPTQMDPKTINAPRFERSECRLAAQSWEQVKANGANHGLTSTGVVMAVLTDVLHMWSGTDHFALNMTLFNRQPVHSEVNQLVGDFTTLTLLEADNRAGEQHFVTRANRLQSQLWSDLSHRSYSGVAFQRTLTGHRVEEFRYPVVLTSTLGLEQFEGIDELKQVEYDNVYGVTQTSQVWLDCKVYEEQGALVVEWDSVVGLFDGTMLNDMFTAFEGALQSLTHQDSWHENSLIHLPIAQQQLIDAVNDTFVHREFPLLHKGFERSARQFADKIAVVNGEHTFTYQQLDYLSHHFALQLQALNVSVNSLVAVVMEKSWQQVVAVLAILRAGAAYLPIDANLPESRIKQLLEQGGVSVALCNDLAISRVNERLFWLEITELDYYQTLPDLQSTGALESDLAYVIFTSGSTGNPKGVAIEHRGATNTILDINERYQVDSNDVFIGLSNLNFDLSVYDIFGALGLGATLVLPKPEEAREPDAWLRYLNEYRVTVWNSVPALMQMLVDYVEPSYQNLTLRLLMMSGDWIATNLPSKVQERFPICKQHSLGGATEASIWSIAYSIKDTDIHTRSVPYGKALSNQQFFVLDSQLNQVPIWVEGDLYIAGVGLAREYWRDEQKTLDSFITHPISGVRLYRTGDRGRLLDDGNIEFLGRLDQQVKVQGHRIELEEIEHNLLRHSSIDNAVVTAKQNEGRNQLVAYLVPSQIYQQKEIVDNPEPQSATFNVDKLFSLPQSDMQKQISLRELGSSEYVAPVQQRLYDEDVENLLELYQRQQYEESGPAKGLYPSVSALYPVRLYLRIVNGTTEPLSWPSGYYLYEPLSHRLQLVSSLNDETDTQVNIAMVSNQELVETLYQHKSREFCELEVGYMLGLLDCVKGLNLSLSNQHLSSPWHSGADLSSGYHVLYEFTLSKADTSFDQEYQTSAHSHAAKSEMDILLREYHGETSFSFNAMTRKSYRKFKEGSVKAVDIDFLMSVCRRYLHGVDNNTLQLIVRLHEVVEGEQQYARGFYSYCRTSHRLLWLKEQQPVIEELMQGAELKVMQSAIFSLFMVSPESTSGCHVAAGKLSQALQCYLPEMGLGVCPVGMIKNTIFAQVSGIGEQNGLVTHTLIGGYIDHKYEAMSAFSAAPIVPQWYDLEVMLANILPHYMIPKAFVYMDAMPLTANGKVDRISLPDVNLSQFNDSYVAPENDLETRIQSYCQSLLEMDSISVTQNLLNIGADSLMIVRLVNHIRNSEGINISIAEIFSAVNIRSIASKAMAVKKRNEQFQQLSEVTEDSQNMEHLSL</sequence>
<comment type="cofactor">
    <cofactor evidence="1">
        <name>pantetheine 4'-phosphate</name>
        <dbReference type="ChEBI" id="CHEBI:47942"/>
    </cofactor>
</comment>
<reference evidence="6 7" key="1">
    <citation type="submission" date="2024-11" db="EMBL/GenBank/DDBJ databases">
        <title>The Natural Products Discovery Center: Release of the First 8490 Sequenced Strains for Exploring Actinobacteria Biosynthetic Diversity.</title>
        <authorList>
            <person name="Kalkreuter E."/>
            <person name="Kautsar S.A."/>
            <person name="Yang D."/>
            <person name="Bader C.D."/>
            <person name="Teijaro C.N."/>
            <person name="Fluegel L."/>
            <person name="Davis C.M."/>
            <person name="Simpson J.R."/>
            <person name="Lauterbach L."/>
            <person name="Steele A.D."/>
            <person name="Gui C."/>
            <person name="Meng S."/>
            <person name="Li G."/>
            <person name="Viehrig K."/>
            <person name="Ye F."/>
            <person name="Su P."/>
            <person name="Kiefer A.F."/>
            <person name="Nichols A."/>
            <person name="Cepeda A.J."/>
            <person name="Yan W."/>
            <person name="Fan B."/>
            <person name="Jiang Y."/>
            <person name="Adhikari A."/>
            <person name="Zheng C.-J."/>
            <person name="Schuster L."/>
            <person name="Cowan T.M."/>
            <person name="Smanski M.J."/>
            <person name="Chevrette M.G."/>
            <person name="De Carvalho L.P.S."/>
            <person name="Shen B."/>
        </authorList>
    </citation>
    <scope>NUCLEOTIDE SEQUENCE [LARGE SCALE GENOMIC DNA]</scope>
    <source>
        <strain evidence="6 7">NPDC078403</strain>
    </source>
</reference>
<dbReference type="InterPro" id="IPR041464">
    <property type="entry name" value="TubC_N"/>
</dbReference>
<dbReference type="InterPro" id="IPR036736">
    <property type="entry name" value="ACP-like_sf"/>
</dbReference>
<dbReference type="InterPro" id="IPR057737">
    <property type="entry name" value="Condensation_MtbB-like"/>
</dbReference>
<dbReference type="CDD" id="cd19531">
    <property type="entry name" value="LCL_NRPS-like"/>
    <property type="match status" value="1"/>
</dbReference>
<evidence type="ECO:0000256" key="3">
    <source>
        <dbReference type="ARBA" id="ARBA00022553"/>
    </source>
</evidence>
<dbReference type="SUPFAM" id="SSF52777">
    <property type="entry name" value="CoA-dependent acyltransferases"/>
    <property type="match status" value="6"/>
</dbReference>
<dbReference type="SUPFAM" id="SSF56801">
    <property type="entry name" value="Acetyl-CoA synthetase-like"/>
    <property type="match status" value="3"/>
</dbReference>
<evidence type="ECO:0000256" key="4">
    <source>
        <dbReference type="ARBA" id="ARBA00022598"/>
    </source>
</evidence>
<proteinExistence type="predicted"/>
<keyword evidence="3" id="KW-0597">Phosphoprotein</keyword>
<protein>
    <submittedName>
        <fullName evidence="6">Amino acid adenylation domain-containing protein</fullName>
    </submittedName>
</protein>
<feature type="domain" description="Carrier" evidence="5">
    <location>
        <begin position="3550"/>
        <end position="3625"/>
    </location>
</feature>
<dbReference type="Pfam" id="PF00668">
    <property type="entry name" value="Condensation"/>
    <property type="match status" value="3"/>
</dbReference>
<evidence type="ECO:0000256" key="1">
    <source>
        <dbReference type="ARBA" id="ARBA00001957"/>
    </source>
</evidence>
<dbReference type="InterPro" id="IPR000415">
    <property type="entry name" value="Nitroreductase-like"/>
</dbReference>
<dbReference type="Gene3D" id="1.10.1200.10">
    <property type="entry name" value="ACP-like"/>
    <property type="match status" value="3"/>
</dbReference>
<dbReference type="NCBIfam" id="TIGR01733">
    <property type="entry name" value="AA-adenyl-dom"/>
    <property type="match status" value="3"/>
</dbReference>
<keyword evidence="4" id="KW-0436">Ligase</keyword>
<dbReference type="InterPro" id="IPR020845">
    <property type="entry name" value="AMP-binding_CS"/>
</dbReference>
<dbReference type="PANTHER" id="PTHR45527:SF1">
    <property type="entry name" value="FATTY ACID SYNTHASE"/>
    <property type="match status" value="1"/>
</dbReference>
<dbReference type="InterPro" id="IPR045851">
    <property type="entry name" value="AMP-bd_C_sf"/>
</dbReference>
<dbReference type="InterPro" id="IPR042099">
    <property type="entry name" value="ANL_N_sf"/>
</dbReference>
<feature type="domain" description="Carrier" evidence="5">
    <location>
        <begin position="1023"/>
        <end position="1097"/>
    </location>
</feature>
<dbReference type="InterPro" id="IPR001242">
    <property type="entry name" value="Condensation_dom"/>
</dbReference>
<dbReference type="Gene3D" id="3.30.300.30">
    <property type="match status" value="4"/>
</dbReference>
<dbReference type="CDD" id="cd17643">
    <property type="entry name" value="A_NRPS_Cytc1-like"/>
    <property type="match status" value="1"/>
</dbReference>
<dbReference type="PANTHER" id="PTHR45527">
    <property type="entry name" value="NONRIBOSOMAL PEPTIDE SYNTHETASE"/>
    <property type="match status" value="1"/>
</dbReference>
<dbReference type="Gene3D" id="3.30.559.30">
    <property type="entry name" value="Nonribosomal peptide synthetase, condensation domain"/>
    <property type="match status" value="3"/>
</dbReference>
<gene>
    <name evidence="6" type="ORF">ACI2JU_18475</name>
</gene>